<dbReference type="EMBL" id="CP002198">
    <property type="protein sequence ID" value="ADN16041.1"/>
    <property type="molecule type" value="Genomic_DNA"/>
</dbReference>
<sequence>MTDKKLEDTLAKIYTLDPVDGFKVGDLVYWGRRIGKVLKVGTKKIRIEFNTDLRREWVPIDDTLKLVDISPRFFGMNNLPDSD</sequence>
<name>E0U7V4_GLOV7</name>
<accession>E0U7V4</accession>
<reference evidence="2" key="1">
    <citation type="journal article" date="2011" name="MBio">
        <title>Novel metabolic attributes of the genus Cyanothece, comprising a group of unicellular nitrogen-fixing Cyanobacteria.</title>
        <authorList>
            <person name="Bandyopadhyay A."/>
            <person name="Elvitigala T."/>
            <person name="Welsh E."/>
            <person name="Stockel J."/>
            <person name="Liberton M."/>
            <person name="Min H."/>
            <person name="Sherman L.A."/>
            <person name="Pakrasi H.B."/>
        </authorList>
    </citation>
    <scope>NUCLEOTIDE SEQUENCE [LARGE SCALE GENOMIC DNA]</scope>
    <source>
        <strain evidence="2">PCC 7822</strain>
    </source>
</reference>
<proteinExistence type="predicted"/>
<evidence type="ECO:0008006" key="3">
    <source>
        <dbReference type="Google" id="ProtNLM"/>
    </source>
</evidence>
<dbReference type="Proteomes" id="UP000008206">
    <property type="component" value="Chromosome"/>
</dbReference>
<evidence type="ECO:0000313" key="1">
    <source>
        <dbReference type="EMBL" id="ADN16041.1"/>
    </source>
</evidence>
<organism evidence="1 2">
    <name type="scientific">Gloeothece verrucosa (strain PCC 7822)</name>
    <name type="common">Cyanothece sp. (strain PCC 7822)</name>
    <dbReference type="NCBI Taxonomy" id="497965"/>
    <lineage>
        <taxon>Bacteria</taxon>
        <taxon>Bacillati</taxon>
        <taxon>Cyanobacteriota</taxon>
        <taxon>Cyanophyceae</taxon>
        <taxon>Oscillatoriophycideae</taxon>
        <taxon>Chroococcales</taxon>
        <taxon>Aphanothecaceae</taxon>
        <taxon>Gloeothece</taxon>
        <taxon>Gloeothece verrucosa</taxon>
    </lineage>
</organism>
<keyword evidence="2" id="KW-1185">Reference proteome</keyword>
<dbReference type="RefSeq" id="WP_013324107.1">
    <property type="nucleotide sequence ID" value="NC_014501.1"/>
</dbReference>
<gene>
    <name evidence="1" type="ordered locus">Cyan7822_4121</name>
</gene>
<dbReference type="STRING" id="497965.Cyan7822_4121"/>
<dbReference type="HOGENOM" id="CLU_2536971_0_0_3"/>
<dbReference type="AlphaFoldDB" id="E0U7V4"/>
<protein>
    <recommendedName>
        <fullName evidence="3">PRC-barrel domain-containing protein</fullName>
    </recommendedName>
</protein>
<evidence type="ECO:0000313" key="2">
    <source>
        <dbReference type="Proteomes" id="UP000008206"/>
    </source>
</evidence>
<dbReference type="KEGG" id="cyj:Cyan7822_4121"/>